<keyword evidence="2" id="KW-0049">Antioxidant</keyword>
<dbReference type="PANTHER" id="PTHR43110">
    <property type="entry name" value="THIOL PEROXIDASE"/>
    <property type="match status" value="1"/>
</dbReference>
<dbReference type="EC" id="1.11.1.-" evidence="6"/>
<dbReference type="Gene3D" id="3.40.30.10">
    <property type="entry name" value="Glutaredoxin"/>
    <property type="match status" value="1"/>
</dbReference>
<dbReference type="PROSITE" id="PS51352">
    <property type="entry name" value="THIOREDOXIN_2"/>
    <property type="match status" value="1"/>
</dbReference>
<dbReference type="GO" id="GO:0008379">
    <property type="term" value="F:thioredoxin peroxidase activity"/>
    <property type="evidence" value="ECO:0007669"/>
    <property type="project" value="InterPro"/>
</dbReference>
<dbReference type="InterPro" id="IPR013766">
    <property type="entry name" value="Thioredoxin_domain"/>
</dbReference>
<evidence type="ECO:0000313" key="6">
    <source>
        <dbReference type="EMBL" id="USS89923.1"/>
    </source>
</evidence>
<accession>A0A9Q8ZUE3</accession>
<dbReference type="InterPro" id="IPR000866">
    <property type="entry name" value="AhpC/TSA"/>
</dbReference>
<protein>
    <submittedName>
        <fullName evidence="6">Thiol peroxidase</fullName>
        <ecNumber evidence="6">1.11.1.-</ecNumber>
    </submittedName>
</protein>
<keyword evidence="3" id="KW-1015">Disulfide bond</keyword>
<evidence type="ECO:0000259" key="5">
    <source>
        <dbReference type="PROSITE" id="PS51352"/>
    </source>
</evidence>
<dbReference type="InterPro" id="IPR036249">
    <property type="entry name" value="Thioredoxin-like_sf"/>
</dbReference>
<keyword evidence="7" id="KW-1185">Reference proteome</keyword>
<dbReference type="SUPFAM" id="SSF52833">
    <property type="entry name" value="Thioredoxin-like"/>
    <property type="match status" value="1"/>
</dbReference>
<proteinExistence type="predicted"/>
<reference evidence="6" key="1">
    <citation type="submission" date="2022-05" db="EMBL/GenBank/DDBJ databases">
        <authorList>
            <person name="Oliphant S.A."/>
            <person name="Watson-Haigh N.S."/>
            <person name="Sumby K.M."/>
            <person name="Gardner J.M."/>
            <person name="Jiranek V."/>
        </authorList>
    </citation>
    <scope>NUCLEOTIDE SEQUENCE</scope>
    <source>
        <strain evidence="6">KI4_B1</strain>
    </source>
</reference>
<dbReference type="Pfam" id="PF00578">
    <property type="entry name" value="AhpC-TSA"/>
    <property type="match status" value="1"/>
</dbReference>
<dbReference type="CDD" id="cd03014">
    <property type="entry name" value="PRX_Atyp2cys"/>
    <property type="match status" value="1"/>
</dbReference>
<evidence type="ECO:0000256" key="3">
    <source>
        <dbReference type="ARBA" id="ARBA00023157"/>
    </source>
</evidence>
<dbReference type="InterPro" id="IPR002065">
    <property type="entry name" value="TPX"/>
</dbReference>
<sequence length="164" mass="18108">MKVKLMDHEVELVGTPPAVGDRLSEFTVRNDQNQPVTTNDLLGKPMILCAVPDLDTDVCSMETKKFNQQADQYPAARFVTISNNSIAEQTDWCAAKGVQNLSVLSDAQGEFGQAMGLYVPSFKHLTRAVFVVDAQGKITYEEILDQIAAEPNYQQALMALEQLL</sequence>
<gene>
    <name evidence="6" type="primary">tpx</name>
    <name evidence="6" type="ORF">M3M40_03345</name>
</gene>
<dbReference type="EMBL" id="CP097119">
    <property type="protein sequence ID" value="USS89923.1"/>
    <property type="molecule type" value="Genomic_DNA"/>
</dbReference>
<keyword evidence="6" id="KW-0560">Oxidoreductase</keyword>
<evidence type="ECO:0000256" key="2">
    <source>
        <dbReference type="ARBA" id="ARBA00022862"/>
    </source>
</evidence>
<organism evidence="6 7">
    <name type="scientific">Fructilactobacillus cliffordii</name>
    <dbReference type="NCBI Taxonomy" id="2940299"/>
    <lineage>
        <taxon>Bacteria</taxon>
        <taxon>Bacillati</taxon>
        <taxon>Bacillota</taxon>
        <taxon>Bacilli</taxon>
        <taxon>Lactobacillales</taxon>
        <taxon>Lactobacillaceae</taxon>
        <taxon>Fructilactobacillus</taxon>
    </lineage>
</organism>
<dbReference type="AlphaFoldDB" id="A0A9Q8ZUE3"/>
<feature type="domain" description="Thioredoxin" evidence="5">
    <location>
        <begin position="17"/>
        <end position="164"/>
    </location>
</feature>
<keyword evidence="4" id="KW-0676">Redox-active center</keyword>
<evidence type="ECO:0000256" key="4">
    <source>
        <dbReference type="ARBA" id="ARBA00023284"/>
    </source>
</evidence>
<dbReference type="InterPro" id="IPR050455">
    <property type="entry name" value="Tpx_Peroxidase_subfamily"/>
</dbReference>
<dbReference type="PANTHER" id="PTHR43110:SF1">
    <property type="entry name" value="THIOL PEROXIDASE"/>
    <property type="match status" value="1"/>
</dbReference>
<dbReference type="Proteomes" id="UP001055911">
    <property type="component" value="Chromosome"/>
</dbReference>
<evidence type="ECO:0000313" key="7">
    <source>
        <dbReference type="Proteomes" id="UP001055911"/>
    </source>
</evidence>
<evidence type="ECO:0000256" key="1">
    <source>
        <dbReference type="ARBA" id="ARBA00022559"/>
    </source>
</evidence>
<keyword evidence="1 6" id="KW-0575">Peroxidase</keyword>
<dbReference type="NCBIfam" id="NF001808">
    <property type="entry name" value="PRK00522.1"/>
    <property type="match status" value="1"/>
</dbReference>
<name>A0A9Q8ZUE3_9LACO</name>